<evidence type="ECO:0000256" key="8">
    <source>
        <dbReference type="ARBA" id="ARBA00023125"/>
    </source>
</evidence>
<dbReference type="PANTHER" id="PTHR30591:SF1">
    <property type="entry name" value="RECBCD ENZYME SUBUNIT RECC"/>
    <property type="match status" value="1"/>
</dbReference>
<reference evidence="12 13" key="1">
    <citation type="submission" date="2017-09" db="EMBL/GenBank/DDBJ databases">
        <title>Complete genome sequence of Oxytococcus suis strain ZY16052.</title>
        <authorList>
            <person name="Li F."/>
        </authorList>
    </citation>
    <scope>NUCLEOTIDE SEQUENCE [LARGE SCALE GENOMIC DNA]</scope>
    <source>
        <strain evidence="12 13">ZY16052</strain>
    </source>
</reference>
<keyword evidence="9" id="KW-0234">DNA repair</keyword>
<protein>
    <submittedName>
        <fullName evidence="12">Uncharacterized protein</fullName>
    </submittedName>
</protein>
<keyword evidence="4" id="KW-0378">Hydrolase</keyword>
<keyword evidence="3" id="KW-0227">DNA damage</keyword>
<feature type="domain" description="ATP-dependent helicase/deoxyribonuclease subunit B N-terminal" evidence="11">
    <location>
        <begin position="5"/>
        <end position="280"/>
    </location>
</feature>
<dbReference type="GO" id="GO:0006281">
    <property type="term" value="P:DNA repair"/>
    <property type="evidence" value="ECO:0007669"/>
    <property type="project" value="UniProtKB-KW"/>
</dbReference>
<dbReference type="OrthoDB" id="9758506at2"/>
<evidence type="ECO:0000256" key="1">
    <source>
        <dbReference type="ARBA" id="ARBA00022722"/>
    </source>
</evidence>
<sequence length="1193" mass="138401">MALQFILSDVSVDKKTQVIHRLLEIKAQDPEAMIYYIVPEHLKFDMEAFLLETIQAYRGSQQASMIDIQVASFSRLAWFLGAKTNEEKQRISEVGMRMLIRQVLEEKADELTIYRGQMEHMGFIDKLMQLFNELYEGNIDAASLEESLQASQQAKPAQQDFSEQMRLDELTLLYDAFLLALERYDVENFELFEQLIDTVERSQFKQKHYIVIDHHYYFNAQQYRLLMSFVRQFEEVWLLLPLSHQEAQATSWQPLIDLPRSTYQQIHQLFAYEGLPIKPDWDIHQALHPYQPDVLAVGQLLRRLLNQTEAVAASGLQSSRHELWQVATMQDELRRVSNQIHHLVTEKGYRYQDILVLARDMDAYGMIVEPYFAMNEIPYFFDNVREMVDHPLVCWIEAVFHLKQYRWRYKDMMAVLRSELFQAPTLLTELEEHPQEIDHQIDIFENLILAYDYTGYRMTDLNFKWHLDKGEAAYITQQGETTSLSLEELADRYRRHLLLHLKEPLDSFQAKWTGREASLWFYQLLERNHIPEKLEALRDEAIAAGDIAKSREHEQAWNTLMQILDEFDTLCHDAPVSFQTFAELLLTGLQGATFHIIPPTLDQVTFTSVESPQVKPYKVVFLLGAHEFALPKHYQDQSLLSDANWETIAANLLPHQYLLSQSIQQNKQERLFLYQVFLQATEYIYISYPSRVGEQTVRVAPDIQRLLQVCDFPVYTFTSHRLHDGVKHSSDLGHYPSAISPVLADVRWSFQALEPVAGETVALLRLMLQTSRKMTTQGRPFGELLAGIFHFNELPERIQAETARALFGENIYASVSKIEQFYEDPYSHFLIYGLRLKERETYQIDYATTGDFFHEFLDRYIQALIHKEPAENKLLVDQQVFQQVSQALSESADFQRFQSQARRELLKERLEEQLFHMLNATHEQFGHTDIKPLYTEAVFGLGAKELKAKVLPLQSGGKLYLSGKIDRIDGVQVADESYIQVIDYKSSSKNFQPIDAYYGLDLQVLMYLSVALANYPQSQPLGAFYQGITQGFVRAKDTDLSVLQTHANQNLVQGKQYALQGFVTVDEANLQAIDSSLQEGKASDLYPVQLKKDGVYSKNSKYYDQEALQILLKYGEMLIQEAGDAIQAGHIAMRPFYENQYTRSLQQPYRVITGFDGTEHYQAYRHKTINSQEVIEQMAARLKEKGLDDDSTD</sequence>
<dbReference type="KEGG" id="abae:CL176_07335"/>
<evidence type="ECO:0000259" key="10">
    <source>
        <dbReference type="Pfam" id="PF12705"/>
    </source>
</evidence>
<feature type="domain" description="PD-(D/E)XK endonuclease-like" evidence="10">
    <location>
        <begin position="813"/>
        <end position="1048"/>
    </location>
</feature>
<dbReference type="Pfam" id="PF12705">
    <property type="entry name" value="PDDEXK_1"/>
    <property type="match status" value="1"/>
</dbReference>
<dbReference type="GO" id="GO:0005524">
    <property type="term" value="F:ATP binding"/>
    <property type="evidence" value="ECO:0007669"/>
    <property type="project" value="UniProtKB-KW"/>
</dbReference>
<dbReference type="Pfam" id="PF21445">
    <property type="entry name" value="ADDB_N"/>
    <property type="match status" value="1"/>
</dbReference>
<dbReference type="InterPro" id="IPR038726">
    <property type="entry name" value="PDDEXK_AddAB-type"/>
</dbReference>
<organism evidence="12 13">
    <name type="scientific">Suicoccus acidiformans</name>
    <dbReference type="NCBI Taxonomy" id="2036206"/>
    <lineage>
        <taxon>Bacteria</taxon>
        <taxon>Bacillati</taxon>
        <taxon>Bacillota</taxon>
        <taxon>Bacilli</taxon>
        <taxon>Lactobacillales</taxon>
        <taxon>Aerococcaceae</taxon>
        <taxon>Suicoccus</taxon>
    </lineage>
</organism>
<evidence type="ECO:0000313" key="12">
    <source>
        <dbReference type="EMBL" id="AXY25824.1"/>
    </source>
</evidence>
<dbReference type="SUPFAM" id="SSF52540">
    <property type="entry name" value="P-loop containing nucleoside triphosphate hydrolases"/>
    <property type="match status" value="1"/>
</dbReference>
<keyword evidence="1" id="KW-0540">Nuclease</keyword>
<evidence type="ECO:0000256" key="5">
    <source>
        <dbReference type="ARBA" id="ARBA00022806"/>
    </source>
</evidence>
<evidence type="ECO:0000256" key="7">
    <source>
        <dbReference type="ARBA" id="ARBA00022840"/>
    </source>
</evidence>
<evidence type="ECO:0000256" key="3">
    <source>
        <dbReference type="ARBA" id="ARBA00022763"/>
    </source>
</evidence>
<evidence type="ECO:0000259" key="11">
    <source>
        <dbReference type="Pfam" id="PF21445"/>
    </source>
</evidence>
<dbReference type="GO" id="GO:0003677">
    <property type="term" value="F:DNA binding"/>
    <property type="evidence" value="ECO:0007669"/>
    <property type="project" value="UniProtKB-KW"/>
</dbReference>
<gene>
    <name evidence="12" type="ORF">CL176_07335</name>
</gene>
<evidence type="ECO:0000256" key="6">
    <source>
        <dbReference type="ARBA" id="ARBA00022839"/>
    </source>
</evidence>
<dbReference type="Gene3D" id="3.40.50.300">
    <property type="entry name" value="P-loop containing nucleotide triphosphate hydrolases"/>
    <property type="match status" value="3"/>
</dbReference>
<name>A0A347WL67_9LACT</name>
<dbReference type="InterPro" id="IPR049035">
    <property type="entry name" value="ADDB_N"/>
</dbReference>
<keyword evidence="6" id="KW-0269">Exonuclease</keyword>
<dbReference type="GO" id="GO:0004527">
    <property type="term" value="F:exonuclease activity"/>
    <property type="evidence" value="ECO:0007669"/>
    <property type="project" value="UniProtKB-KW"/>
</dbReference>
<dbReference type="GO" id="GO:0006310">
    <property type="term" value="P:DNA recombination"/>
    <property type="evidence" value="ECO:0007669"/>
    <property type="project" value="TreeGrafter"/>
</dbReference>
<dbReference type="EMBL" id="CP023434">
    <property type="protein sequence ID" value="AXY25824.1"/>
    <property type="molecule type" value="Genomic_DNA"/>
</dbReference>
<accession>A0A347WL67</accession>
<keyword evidence="2" id="KW-0547">Nucleotide-binding</keyword>
<dbReference type="PANTHER" id="PTHR30591">
    <property type="entry name" value="RECBCD ENZYME SUBUNIT RECC"/>
    <property type="match status" value="1"/>
</dbReference>
<proteinExistence type="predicted"/>
<keyword evidence="7" id="KW-0067">ATP-binding</keyword>
<evidence type="ECO:0000256" key="4">
    <source>
        <dbReference type="ARBA" id="ARBA00022801"/>
    </source>
</evidence>
<keyword evidence="5" id="KW-0347">Helicase</keyword>
<dbReference type="GO" id="GO:0004386">
    <property type="term" value="F:helicase activity"/>
    <property type="evidence" value="ECO:0007669"/>
    <property type="project" value="UniProtKB-KW"/>
</dbReference>
<keyword evidence="13" id="KW-1185">Reference proteome</keyword>
<dbReference type="RefSeq" id="WP_118990724.1">
    <property type="nucleotide sequence ID" value="NZ_CP023434.1"/>
</dbReference>
<evidence type="ECO:0000256" key="2">
    <source>
        <dbReference type="ARBA" id="ARBA00022741"/>
    </source>
</evidence>
<dbReference type="AlphaFoldDB" id="A0A347WL67"/>
<keyword evidence="8" id="KW-0238">DNA-binding</keyword>
<dbReference type="Proteomes" id="UP000263232">
    <property type="component" value="Chromosome"/>
</dbReference>
<evidence type="ECO:0000313" key="13">
    <source>
        <dbReference type="Proteomes" id="UP000263232"/>
    </source>
</evidence>
<evidence type="ECO:0000256" key="9">
    <source>
        <dbReference type="ARBA" id="ARBA00023204"/>
    </source>
</evidence>
<dbReference type="InterPro" id="IPR027417">
    <property type="entry name" value="P-loop_NTPase"/>
</dbReference>